<keyword evidence="1" id="KW-1133">Transmembrane helix</keyword>
<protein>
    <submittedName>
        <fullName evidence="2">Uncharacterized protein</fullName>
    </submittedName>
</protein>
<dbReference type="EMBL" id="JAKZFC010000002">
    <property type="protein sequence ID" value="MCH7321845.1"/>
    <property type="molecule type" value="Genomic_DNA"/>
</dbReference>
<evidence type="ECO:0000256" key="1">
    <source>
        <dbReference type="SAM" id="Phobius"/>
    </source>
</evidence>
<dbReference type="RefSeq" id="WP_241368896.1">
    <property type="nucleotide sequence ID" value="NZ_JAKZFC010000002.1"/>
</dbReference>
<organism evidence="2 3">
    <name type="scientific">Solibacillus palustris</name>
    <dbReference type="NCBI Taxonomy" id="2908203"/>
    <lineage>
        <taxon>Bacteria</taxon>
        <taxon>Bacillati</taxon>
        <taxon>Bacillota</taxon>
        <taxon>Bacilli</taxon>
        <taxon>Bacillales</taxon>
        <taxon>Caryophanaceae</taxon>
        <taxon>Solibacillus</taxon>
    </lineage>
</organism>
<dbReference type="Proteomes" id="UP001316087">
    <property type="component" value="Unassembled WGS sequence"/>
</dbReference>
<comment type="caution">
    <text evidence="2">The sequence shown here is derived from an EMBL/GenBank/DDBJ whole genome shotgun (WGS) entry which is preliminary data.</text>
</comment>
<reference evidence="2 3" key="1">
    <citation type="submission" date="2022-03" db="EMBL/GenBank/DDBJ databases">
        <authorList>
            <person name="Jo J.-H."/>
            <person name="Im W.-T."/>
        </authorList>
    </citation>
    <scope>NUCLEOTIDE SEQUENCE [LARGE SCALE GENOMIC DNA]</scope>
    <source>
        <strain evidence="2 3">MA9</strain>
    </source>
</reference>
<keyword evidence="1" id="KW-0812">Transmembrane</keyword>
<gene>
    <name evidence="2" type="ORF">LZ480_08060</name>
</gene>
<proteinExistence type="predicted"/>
<name>A0ABS9UBX0_9BACL</name>
<evidence type="ECO:0000313" key="3">
    <source>
        <dbReference type="Proteomes" id="UP001316087"/>
    </source>
</evidence>
<evidence type="ECO:0000313" key="2">
    <source>
        <dbReference type="EMBL" id="MCH7321845.1"/>
    </source>
</evidence>
<feature type="transmembrane region" description="Helical" evidence="1">
    <location>
        <begin position="39"/>
        <end position="58"/>
    </location>
</feature>
<keyword evidence="1" id="KW-0472">Membrane</keyword>
<sequence>MNNFQKERTKLMPKKGLSEASKRAVIQAVHTPNRKSKKWVPAVTVAGVVAASSFLLLIEQKQEQPVTSEIEQSLTSESFAESFIQDNHLQNTEVLYEQHDVRSKNDEFIIVKEIVDGESLYQFAFGHYNEKEQRWWTDERMTLFEDFPVTVTNFAIDSGQLKIGLIENEQVEAICIGDKQATIVEDSAGQRIWFHFEDSIFKPVYEVIDGKKSRMASSINARVDSIVPILEPVEEHLQTVQYEDNTMHRGHDEYTKFPLVIDPYYYVQESYKMGDVIAYKQDGKLQISRILATDEGSISLVDDTLIKGEYIQPLDGPFYMWPTYDGDNGIYKGQSKIYDKPNRDELLVIPDNWASDGYQGIIEKSQIVGAVLGYDLTQLTNTLTVEELQLFAQLQRSKENVEALLKDSSVNTIVRLYLYANYVEDYQLMYALMDITEEVPPYEQWKKQVVKTNKQHLLKDIYEMGYAQLTKDESKLRFTDPMSENIINQYKVSKTDKGWRVGYTTVSGNLD</sequence>
<accession>A0ABS9UBX0</accession>
<keyword evidence="3" id="KW-1185">Reference proteome</keyword>